<evidence type="ECO:0000256" key="2">
    <source>
        <dbReference type="ARBA" id="ARBA00023315"/>
    </source>
</evidence>
<evidence type="ECO:0000313" key="4">
    <source>
        <dbReference type="EMBL" id="RZT00998.1"/>
    </source>
</evidence>
<dbReference type="InterPro" id="IPR050680">
    <property type="entry name" value="YpeA/RimI_acetyltransf"/>
</dbReference>
<name>A0A4Q7PLK2_9FIRM</name>
<dbReference type="CDD" id="cd04301">
    <property type="entry name" value="NAT_SF"/>
    <property type="match status" value="2"/>
</dbReference>
<dbReference type="PROSITE" id="PS51186">
    <property type="entry name" value="GNAT"/>
    <property type="match status" value="2"/>
</dbReference>
<evidence type="ECO:0000313" key="5">
    <source>
        <dbReference type="Proteomes" id="UP000292927"/>
    </source>
</evidence>
<dbReference type="RefSeq" id="WP_130434505.1">
    <property type="nucleotide sequence ID" value="NZ_SGXF01000002.1"/>
</dbReference>
<dbReference type="OrthoDB" id="7163760at2"/>
<dbReference type="PANTHER" id="PTHR43420">
    <property type="entry name" value="ACETYLTRANSFERASE"/>
    <property type="match status" value="1"/>
</dbReference>
<dbReference type="GO" id="GO:0016747">
    <property type="term" value="F:acyltransferase activity, transferring groups other than amino-acyl groups"/>
    <property type="evidence" value="ECO:0007669"/>
    <property type="project" value="InterPro"/>
</dbReference>
<dbReference type="AlphaFoldDB" id="A0A4Q7PLK2"/>
<accession>A0A4Q7PLK2</accession>
<dbReference type="Proteomes" id="UP000292927">
    <property type="component" value="Unassembled WGS sequence"/>
</dbReference>
<dbReference type="SUPFAM" id="SSF55729">
    <property type="entry name" value="Acyl-CoA N-acyltransferases (Nat)"/>
    <property type="match status" value="1"/>
</dbReference>
<keyword evidence="5" id="KW-1185">Reference proteome</keyword>
<evidence type="ECO:0000259" key="3">
    <source>
        <dbReference type="PROSITE" id="PS51186"/>
    </source>
</evidence>
<reference evidence="4 5" key="1">
    <citation type="submission" date="2019-02" db="EMBL/GenBank/DDBJ databases">
        <title>Genomic Encyclopedia of Type Strains, Phase IV (KMG-IV): sequencing the most valuable type-strain genomes for metagenomic binning, comparative biology and taxonomic classification.</title>
        <authorList>
            <person name="Goeker M."/>
        </authorList>
    </citation>
    <scope>NUCLEOTIDE SEQUENCE [LARGE SCALE GENOMIC DNA]</scope>
    <source>
        <strain evidence="4 5">DSM 29486</strain>
    </source>
</reference>
<organism evidence="4 5">
    <name type="scientific">Cuneatibacter caecimuris</name>
    <dbReference type="NCBI Taxonomy" id="1796618"/>
    <lineage>
        <taxon>Bacteria</taxon>
        <taxon>Bacillati</taxon>
        <taxon>Bacillota</taxon>
        <taxon>Clostridia</taxon>
        <taxon>Lachnospirales</taxon>
        <taxon>Lachnospiraceae</taxon>
        <taxon>Cuneatibacter</taxon>
    </lineage>
</organism>
<keyword evidence="1 4" id="KW-0808">Transferase</keyword>
<dbReference type="Pfam" id="PF00583">
    <property type="entry name" value="Acetyltransf_1"/>
    <property type="match status" value="2"/>
</dbReference>
<dbReference type="PANTHER" id="PTHR43420:SF12">
    <property type="entry name" value="N-ACETYLTRANSFERASE DOMAIN-CONTAINING PROTEIN"/>
    <property type="match status" value="1"/>
</dbReference>
<evidence type="ECO:0000256" key="1">
    <source>
        <dbReference type="ARBA" id="ARBA00022679"/>
    </source>
</evidence>
<gene>
    <name evidence="4" type="ORF">EV209_1435</name>
</gene>
<dbReference type="Gene3D" id="3.40.630.30">
    <property type="match status" value="1"/>
</dbReference>
<protein>
    <submittedName>
        <fullName evidence="4">Acetyltransferase (GNAT) family protein</fullName>
    </submittedName>
</protein>
<dbReference type="EMBL" id="SGXF01000002">
    <property type="protein sequence ID" value="RZT00998.1"/>
    <property type="molecule type" value="Genomic_DNA"/>
</dbReference>
<comment type="caution">
    <text evidence="4">The sequence shown here is derived from an EMBL/GenBank/DDBJ whole genome shotgun (WGS) entry which is preliminary data.</text>
</comment>
<dbReference type="InterPro" id="IPR000182">
    <property type="entry name" value="GNAT_dom"/>
</dbReference>
<keyword evidence="2" id="KW-0012">Acyltransferase</keyword>
<feature type="domain" description="N-acetyltransferase" evidence="3">
    <location>
        <begin position="152"/>
        <end position="290"/>
    </location>
</feature>
<proteinExistence type="predicted"/>
<sequence length="290" mass="32110">MKFTQSSALTPALKQAIESLASRCLAADPQCSPVWADDDTDTVFFFSWENQVLTGALSVSLYEEAAPALLISASVDPDYRGKGIFRRLLEKAAAYAQKHYTFSEHKLPFSCYINGSCSQAIPVLDHLGAYCASREFLLSLDLKKKTAFELPAGFEAAASKDLNLLASLQEACFDYPPQSAAAYISMLSEEPSLSSYVVWYKKRAAGLFHLLLSENTAYLMGFAIHPDFRRQGLAVHALNAVRALLPEQISSLRVQVADRNPVAYHLYLTYGFCTQECVCEYHFSLPVQDS</sequence>
<dbReference type="InterPro" id="IPR016181">
    <property type="entry name" value="Acyl_CoA_acyltransferase"/>
</dbReference>
<feature type="domain" description="N-acetyltransferase" evidence="3">
    <location>
        <begin position="4"/>
        <end position="153"/>
    </location>
</feature>